<protein>
    <submittedName>
        <fullName evidence="4">Telomeric repeat-binding factor 2</fullName>
    </submittedName>
</protein>
<feature type="compositionally biased region" description="Acidic residues" evidence="1">
    <location>
        <begin position="361"/>
        <end position="371"/>
    </location>
</feature>
<dbReference type="GO" id="GO:0031848">
    <property type="term" value="P:protection from non-homologous end joining at telomere"/>
    <property type="evidence" value="ECO:0007669"/>
    <property type="project" value="InterPro"/>
</dbReference>
<dbReference type="InterPro" id="IPR030657">
    <property type="entry name" value="TERF2"/>
</dbReference>
<feature type="compositionally biased region" description="Polar residues" evidence="1">
    <location>
        <begin position="400"/>
        <end position="411"/>
    </location>
</feature>
<accession>A0A210R2J2</accession>
<dbReference type="Gene3D" id="1.25.40.210">
    <property type="entry name" value="Telomere repeat-binding factor, dimerisation domain"/>
    <property type="match status" value="1"/>
</dbReference>
<dbReference type="Gene3D" id="1.10.246.220">
    <property type="match status" value="1"/>
</dbReference>
<feature type="domain" description="HTH myb-type" evidence="3">
    <location>
        <begin position="406"/>
        <end position="462"/>
    </location>
</feature>
<dbReference type="OrthoDB" id="608866at2759"/>
<proteinExistence type="predicted"/>
<organism evidence="4 5">
    <name type="scientific">Mizuhopecten yessoensis</name>
    <name type="common">Japanese scallop</name>
    <name type="synonym">Patinopecten yessoensis</name>
    <dbReference type="NCBI Taxonomy" id="6573"/>
    <lineage>
        <taxon>Eukaryota</taxon>
        <taxon>Metazoa</taxon>
        <taxon>Spiralia</taxon>
        <taxon>Lophotrochozoa</taxon>
        <taxon>Mollusca</taxon>
        <taxon>Bivalvia</taxon>
        <taxon>Autobranchia</taxon>
        <taxon>Pteriomorphia</taxon>
        <taxon>Pectinida</taxon>
        <taxon>Pectinoidea</taxon>
        <taxon>Pectinidae</taxon>
        <taxon>Mizuhopecten</taxon>
    </lineage>
</organism>
<evidence type="ECO:0000259" key="3">
    <source>
        <dbReference type="PROSITE" id="PS51294"/>
    </source>
</evidence>
<dbReference type="InterPro" id="IPR017930">
    <property type="entry name" value="Myb_dom"/>
</dbReference>
<dbReference type="Pfam" id="PF00249">
    <property type="entry name" value="Myb_DNA-binding"/>
    <property type="match status" value="1"/>
</dbReference>
<evidence type="ECO:0000256" key="1">
    <source>
        <dbReference type="SAM" id="MobiDB-lite"/>
    </source>
</evidence>
<sequence length="473" mass="53870">MAGTDCKITGWLLEYVYHIAWDTFRKKKSIDEDCCRDIIQWLVSQQSVVQTTNQQHMMQLQILLQMSRITDGENYETRYSDDNDWTVLEDMLVSFKGLAHNLPETYKTLMEKNKDLISKQAVLVACREDDFDAAAEVFKRISDQITDKTITDNLKAVLASKSKDHKYVTSKSNSYSVFVADCVAMISEFNKEFDVPFLTKIATGVSRQEKKRRDALLRKEPSADPSKQSSNNRKRLMVLKAVSKRMITEKGQQCLALSQADESDMRGVLATTRNTEVDSLLDEVSPPPKKVRENDNSAFKSPWKVPHRPPKTSSPVPNSKDADDLDLSPLRSPKGIREFSYRKNIKRPDRHVVNKSHNASSDDDGAGSDEEQPLRKRVGEKQNGCAPSPYKKPSAILRPSSPTESTFSSRKTMWGHKETEDFYQAVQEFGVGKWADIRRALGTFRTNVNLKDKWRTIQKTGEIKDMEKKFGPV</sequence>
<reference evidence="4 5" key="1">
    <citation type="journal article" date="2017" name="Nat. Ecol. Evol.">
        <title>Scallop genome provides insights into evolution of bilaterian karyotype and development.</title>
        <authorList>
            <person name="Wang S."/>
            <person name="Zhang J."/>
            <person name="Jiao W."/>
            <person name="Li J."/>
            <person name="Xun X."/>
            <person name="Sun Y."/>
            <person name="Guo X."/>
            <person name="Huan P."/>
            <person name="Dong B."/>
            <person name="Zhang L."/>
            <person name="Hu X."/>
            <person name="Sun X."/>
            <person name="Wang J."/>
            <person name="Zhao C."/>
            <person name="Wang Y."/>
            <person name="Wang D."/>
            <person name="Huang X."/>
            <person name="Wang R."/>
            <person name="Lv J."/>
            <person name="Li Y."/>
            <person name="Zhang Z."/>
            <person name="Liu B."/>
            <person name="Lu W."/>
            <person name="Hui Y."/>
            <person name="Liang J."/>
            <person name="Zhou Z."/>
            <person name="Hou R."/>
            <person name="Li X."/>
            <person name="Liu Y."/>
            <person name="Li H."/>
            <person name="Ning X."/>
            <person name="Lin Y."/>
            <person name="Zhao L."/>
            <person name="Xing Q."/>
            <person name="Dou J."/>
            <person name="Li Y."/>
            <person name="Mao J."/>
            <person name="Guo H."/>
            <person name="Dou H."/>
            <person name="Li T."/>
            <person name="Mu C."/>
            <person name="Jiang W."/>
            <person name="Fu Q."/>
            <person name="Fu X."/>
            <person name="Miao Y."/>
            <person name="Liu J."/>
            <person name="Yu Q."/>
            <person name="Li R."/>
            <person name="Liao H."/>
            <person name="Li X."/>
            <person name="Kong Y."/>
            <person name="Jiang Z."/>
            <person name="Chourrout D."/>
            <person name="Li R."/>
            <person name="Bao Z."/>
        </authorList>
    </citation>
    <scope>NUCLEOTIDE SEQUENCE [LARGE SCALE GENOMIC DNA]</scope>
    <source>
        <strain evidence="4 5">PY_sf001</strain>
    </source>
</reference>
<dbReference type="SMART" id="SM00717">
    <property type="entry name" value="SANT"/>
    <property type="match status" value="1"/>
</dbReference>
<dbReference type="SUPFAM" id="SSF46689">
    <property type="entry name" value="Homeodomain-like"/>
    <property type="match status" value="1"/>
</dbReference>
<dbReference type="SUPFAM" id="SSF63600">
    <property type="entry name" value="Telomeric repeat binding factor (TRF) dimerisation domain"/>
    <property type="match status" value="1"/>
</dbReference>
<feature type="compositionally biased region" description="Basic and acidic residues" evidence="1">
    <location>
        <begin position="335"/>
        <end position="352"/>
    </location>
</feature>
<dbReference type="Proteomes" id="UP000242188">
    <property type="component" value="Unassembled WGS sequence"/>
</dbReference>
<dbReference type="PROSITE" id="PS51294">
    <property type="entry name" value="HTH_MYB"/>
    <property type="match status" value="1"/>
</dbReference>
<dbReference type="GO" id="GO:0042162">
    <property type="term" value="F:telomeric DNA binding"/>
    <property type="evidence" value="ECO:0007669"/>
    <property type="project" value="InterPro"/>
</dbReference>
<name>A0A210R2J2_MIZYE</name>
<comment type="caution">
    <text evidence="4">The sequence shown here is derived from an EMBL/GenBank/DDBJ whole genome shotgun (WGS) entry which is preliminary data.</text>
</comment>
<evidence type="ECO:0000313" key="4">
    <source>
        <dbReference type="EMBL" id="OWF55258.1"/>
    </source>
</evidence>
<evidence type="ECO:0000259" key="2">
    <source>
        <dbReference type="PROSITE" id="PS50090"/>
    </source>
</evidence>
<dbReference type="STRING" id="6573.A0A210R2J2"/>
<gene>
    <name evidence="4" type="ORF">KP79_PYT17804</name>
</gene>
<feature type="region of interest" description="Disordered" evidence="1">
    <location>
        <begin position="279"/>
        <end position="412"/>
    </location>
</feature>
<dbReference type="CDD" id="cd11660">
    <property type="entry name" value="SANT_TRF"/>
    <property type="match status" value="1"/>
</dbReference>
<feature type="compositionally biased region" description="Basic and acidic residues" evidence="1">
    <location>
        <begin position="209"/>
        <end position="222"/>
    </location>
</feature>
<dbReference type="PANTHER" id="PTHR46833:SF1">
    <property type="entry name" value="TELOMERIC REPEAT-BINDING FACTOR 2"/>
    <property type="match status" value="1"/>
</dbReference>
<dbReference type="EMBL" id="NEDP02000715">
    <property type="protein sequence ID" value="OWF55258.1"/>
    <property type="molecule type" value="Genomic_DNA"/>
</dbReference>
<keyword evidence="5" id="KW-1185">Reference proteome</keyword>
<feature type="region of interest" description="Disordered" evidence="1">
    <location>
        <begin position="209"/>
        <end position="236"/>
    </location>
</feature>
<dbReference type="GO" id="GO:0000781">
    <property type="term" value="C:chromosome, telomeric region"/>
    <property type="evidence" value="ECO:0007669"/>
    <property type="project" value="InterPro"/>
</dbReference>
<dbReference type="AlphaFoldDB" id="A0A210R2J2"/>
<dbReference type="PANTHER" id="PTHR46833">
    <property type="entry name" value="TELOMERIC REPEAT-BINDING FACTOR 2 TERF2"/>
    <property type="match status" value="1"/>
</dbReference>
<evidence type="ECO:0000313" key="5">
    <source>
        <dbReference type="Proteomes" id="UP000242188"/>
    </source>
</evidence>
<dbReference type="PROSITE" id="PS50090">
    <property type="entry name" value="MYB_LIKE"/>
    <property type="match status" value="1"/>
</dbReference>
<dbReference type="InterPro" id="IPR009057">
    <property type="entry name" value="Homeodomain-like_sf"/>
</dbReference>
<dbReference type="GO" id="GO:0005634">
    <property type="term" value="C:nucleus"/>
    <property type="evidence" value="ECO:0007669"/>
    <property type="project" value="InterPro"/>
</dbReference>
<dbReference type="InterPro" id="IPR001005">
    <property type="entry name" value="SANT/Myb"/>
</dbReference>
<dbReference type="InterPro" id="IPR036507">
    <property type="entry name" value="Telomere_rpt-bd_fac_dimer_sf"/>
</dbReference>
<feature type="domain" description="Myb-like" evidence="2">
    <location>
        <begin position="406"/>
        <end position="458"/>
    </location>
</feature>